<dbReference type="SUPFAM" id="SSF51556">
    <property type="entry name" value="Metallo-dependent hydrolases"/>
    <property type="match status" value="1"/>
</dbReference>
<keyword evidence="4" id="KW-1185">Reference proteome</keyword>
<dbReference type="GO" id="GO:0016831">
    <property type="term" value="F:carboxy-lyase activity"/>
    <property type="evidence" value="ECO:0007669"/>
    <property type="project" value="InterPro"/>
</dbReference>
<dbReference type="Proteomes" id="UP000634530">
    <property type="component" value="Chromosome"/>
</dbReference>
<dbReference type="AlphaFoldDB" id="A0A9E6PHC4"/>
<dbReference type="InterPro" id="IPR032465">
    <property type="entry name" value="ACMSD"/>
</dbReference>
<dbReference type="Pfam" id="PF04909">
    <property type="entry name" value="Amidohydro_2"/>
    <property type="match status" value="1"/>
</dbReference>
<reference evidence="3 4" key="2">
    <citation type="journal article" date="2021" name="Microorganisms">
        <title>The Ever-Expanding Pseudomonas Genus: Description of 43 New Species and Partition of the Pseudomonas putida Group.</title>
        <authorList>
            <person name="Girard L."/>
            <person name="Lood C."/>
            <person name="Hofte M."/>
            <person name="Vandamme P."/>
            <person name="Rokni-Zadeh H."/>
            <person name="van Noort V."/>
            <person name="Lavigne R."/>
            <person name="De Mot R."/>
        </authorList>
    </citation>
    <scope>NUCLEOTIDE SEQUENCE [LARGE SCALE GENOMIC DNA]</scope>
    <source>
        <strain evidence="3 4">RW8P3</strain>
    </source>
</reference>
<dbReference type="Gene3D" id="3.20.20.140">
    <property type="entry name" value="Metal-dependent hydrolases"/>
    <property type="match status" value="1"/>
</dbReference>
<dbReference type="GO" id="GO:0005737">
    <property type="term" value="C:cytoplasm"/>
    <property type="evidence" value="ECO:0007669"/>
    <property type="project" value="TreeGrafter"/>
</dbReference>
<accession>A0A9E6PHC4</accession>
<dbReference type="GO" id="GO:0019748">
    <property type="term" value="P:secondary metabolic process"/>
    <property type="evidence" value="ECO:0007669"/>
    <property type="project" value="TreeGrafter"/>
</dbReference>
<evidence type="ECO:0000313" key="4">
    <source>
        <dbReference type="Proteomes" id="UP000634530"/>
    </source>
</evidence>
<protein>
    <submittedName>
        <fullName evidence="3">Amidohydrolase</fullName>
    </submittedName>
</protein>
<evidence type="ECO:0000256" key="1">
    <source>
        <dbReference type="ARBA" id="ARBA00023239"/>
    </source>
</evidence>
<evidence type="ECO:0000259" key="2">
    <source>
        <dbReference type="Pfam" id="PF04909"/>
    </source>
</evidence>
<organism evidence="3 4">
    <name type="scientific">Pseudomonas vanderleydeniana</name>
    <dbReference type="NCBI Taxonomy" id="2745495"/>
    <lineage>
        <taxon>Bacteria</taxon>
        <taxon>Pseudomonadati</taxon>
        <taxon>Pseudomonadota</taxon>
        <taxon>Gammaproteobacteria</taxon>
        <taxon>Pseudomonadales</taxon>
        <taxon>Pseudomonadaceae</taxon>
        <taxon>Pseudomonas</taxon>
    </lineage>
</organism>
<keyword evidence="1" id="KW-0456">Lyase</keyword>
<dbReference type="RefSeq" id="WP_186678847.1">
    <property type="nucleotide sequence ID" value="NZ_CP077093.1"/>
</dbReference>
<dbReference type="GO" id="GO:0016787">
    <property type="term" value="F:hydrolase activity"/>
    <property type="evidence" value="ECO:0007669"/>
    <property type="project" value="InterPro"/>
</dbReference>
<dbReference type="PANTHER" id="PTHR21240">
    <property type="entry name" value="2-AMINO-3-CARBOXYLMUCONATE-6-SEMIALDEHYDE DECARBOXYLASE"/>
    <property type="match status" value="1"/>
</dbReference>
<reference evidence="3 4" key="1">
    <citation type="journal article" date="2020" name="Microorganisms">
        <title>Reliable Identification of Environmental Pseudomonas Isolates Using the rpoD Gene.</title>
        <authorList>
            <consortium name="The Broad Institute Genome Sequencing Platform"/>
            <person name="Girard L."/>
            <person name="Lood C."/>
            <person name="Rokni-Zadeh H."/>
            <person name="van Noort V."/>
            <person name="Lavigne R."/>
            <person name="De Mot R."/>
        </authorList>
    </citation>
    <scope>NUCLEOTIDE SEQUENCE [LARGE SCALE GENOMIC DNA]</scope>
    <source>
        <strain evidence="3 4">RW8P3</strain>
    </source>
</reference>
<proteinExistence type="predicted"/>
<dbReference type="InterPro" id="IPR032466">
    <property type="entry name" value="Metal_Hydrolase"/>
</dbReference>
<dbReference type="EMBL" id="CP077093">
    <property type="protein sequence ID" value="QXI26245.1"/>
    <property type="molecule type" value="Genomic_DNA"/>
</dbReference>
<evidence type="ECO:0000313" key="3">
    <source>
        <dbReference type="EMBL" id="QXI26245.1"/>
    </source>
</evidence>
<feature type="domain" description="Amidohydrolase-related" evidence="2">
    <location>
        <begin position="19"/>
        <end position="330"/>
    </location>
</feature>
<name>A0A9E6PHC4_9PSED</name>
<gene>
    <name evidence="3" type="ORF">HU752_020060</name>
</gene>
<sequence length="333" mass="36568">MNSTPPSNPNAAAVEPSRIDVHAHYLPKHYREEVIAAGRGQPDGFPYLPDWSATQALEVMDRNGIATAMLSISSPGVHFGDDAKARALSRSVNEDGARTVHDYPGRFGLFASLPLPDVEGSLRELSYAMDVLHADGIVIETNHHGIYPGDARLDPVFEELNRRKAVLFIHPTSPNCACCNQTLTMGYPAPLIEFLFETSRAVTNMILQGTLDRFPDIRLIIPHAGATLPLLLDRLVGTSVLLNLPSPLTSERMAKLIRSLHFDVAGFPVPNQLKLLLEVADHNKLLYGSDWPFTPEPVVSTLSQILDGTPLLKPTLLQRVLRDNALTLFPRLA</sequence>
<dbReference type="InterPro" id="IPR006680">
    <property type="entry name" value="Amidohydro-rel"/>
</dbReference>
<dbReference type="KEGG" id="pvw:HU752_020060"/>
<dbReference type="PANTHER" id="PTHR21240:SF28">
    <property type="entry name" value="ISO-OROTATE DECARBOXYLASE (EUROFUNG)"/>
    <property type="match status" value="1"/>
</dbReference>